<accession>A0A9Q1C3Y4</accession>
<dbReference type="GO" id="GO:0055037">
    <property type="term" value="C:recycling endosome"/>
    <property type="evidence" value="ECO:0007669"/>
    <property type="project" value="TreeGrafter"/>
</dbReference>
<evidence type="ECO:0000259" key="3">
    <source>
        <dbReference type="PROSITE" id="PS50003"/>
    </source>
</evidence>
<dbReference type="Pfam" id="PF00169">
    <property type="entry name" value="PH"/>
    <property type="match status" value="1"/>
</dbReference>
<dbReference type="GO" id="GO:0005829">
    <property type="term" value="C:cytosol"/>
    <property type="evidence" value="ECO:0007669"/>
    <property type="project" value="GOC"/>
</dbReference>
<dbReference type="AlphaFoldDB" id="A0A9Q1C3Y4"/>
<name>A0A9Q1C3Y4_HOLLE</name>
<dbReference type="EMBL" id="JAIZAY010000008">
    <property type="protein sequence ID" value="KAJ8037521.1"/>
    <property type="molecule type" value="Genomic_DNA"/>
</dbReference>
<dbReference type="GO" id="GO:0001881">
    <property type="term" value="P:receptor recycling"/>
    <property type="evidence" value="ECO:0007669"/>
    <property type="project" value="TreeGrafter"/>
</dbReference>
<dbReference type="InterPro" id="IPR045188">
    <property type="entry name" value="Boi1/Boi2-like"/>
</dbReference>
<dbReference type="PANTHER" id="PTHR22902:SF27">
    <property type="entry name" value="PLECKSTRIN HOMOLOGY DOMAIN-CONTAINING FAMILY A MEMBER 3"/>
    <property type="match status" value="1"/>
</dbReference>
<dbReference type="GO" id="GO:0042147">
    <property type="term" value="P:retrograde transport, endosome to Golgi"/>
    <property type="evidence" value="ECO:0007669"/>
    <property type="project" value="TreeGrafter"/>
</dbReference>
<dbReference type="Gene3D" id="2.30.29.30">
    <property type="entry name" value="Pleckstrin-homology domain (PH domain)/Phosphotyrosine-binding domain (PTB)"/>
    <property type="match status" value="1"/>
</dbReference>
<dbReference type="OrthoDB" id="2157866at2759"/>
<proteinExistence type="predicted"/>
<reference evidence="4" key="1">
    <citation type="submission" date="2021-10" db="EMBL/GenBank/DDBJ databases">
        <title>Tropical sea cucumber genome reveals ecological adaptation and Cuvierian tubules defense mechanism.</title>
        <authorList>
            <person name="Chen T."/>
        </authorList>
    </citation>
    <scope>NUCLEOTIDE SEQUENCE</scope>
    <source>
        <strain evidence="4">Nanhai2018</strain>
        <tissue evidence="4">Muscle</tissue>
    </source>
</reference>
<feature type="compositionally biased region" description="Low complexity" evidence="2">
    <location>
        <begin position="199"/>
        <end position="210"/>
    </location>
</feature>
<dbReference type="GO" id="GO:0005769">
    <property type="term" value="C:early endosome"/>
    <property type="evidence" value="ECO:0007669"/>
    <property type="project" value="TreeGrafter"/>
</dbReference>
<dbReference type="InterPro" id="IPR011993">
    <property type="entry name" value="PH-like_dom_sf"/>
</dbReference>
<evidence type="ECO:0000313" key="4">
    <source>
        <dbReference type="EMBL" id="KAJ8037521.1"/>
    </source>
</evidence>
<dbReference type="PANTHER" id="PTHR22902">
    <property type="entry name" value="SESQUIPEDALIAN"/>
    <property type="match status" value="1"/>
</dbReference>
<organism evidence="4 5">
    <name type="scientific">Holothuria leucospilota</name>
    <name type="common">Black long sea cucumber</name>
    <name type="synonym">Mertensiothuria leucospilota</name>
    <dbReference type="NCBI Taxonomy" id="206669"/>
    <lineage>
        <taxon>Eukaryota</taxon>
        <taxon>Metazoa</taxon>
        <taxon>Echinodermata</taxon>
        <taxon>Eleutherozoa</taxon>
        <taxon>Echinozoa</taxon>
        <taxon>Holothuroidea</taxon>
        <taxon>Aspidochirotacea</taxon>
        <taxon>Aspidochirotida</taxon>
        <taxon>Holothuriidae</taxon>
        <taxon>Holothuria</taxon>
    </lineage>
</organism>
<evidence type="ECO:0000256" key="2">
    <source>
        <dbReference type="SAM" id="MobiDB-lite"/>
    </source>
</evidence>
<protein>
    <recommendedName>
        <fullName evidence="3">PH domain-containing protein</fullName>
    </recommendedName>
</protein>
<comment type="caution">
    <text evidence="4">The sequence shown here is derived from an EMBL/GenBank/DDBJ whole genome shotgun (WGS) entry which is preliminary data.</text>
</comment>
<sequence>MMERQGGKVGKVLVQGYLNRRKMGTMKGRKKWFVLTGRRLQSFKSKEDYESGSVFIDCIDMMEMQTVRALDSRGNAKNSFEIVTRSKAIVFQADSPEKAKEWLEELRRVNMLRYSVSADLLEPEEETRKIESELEKRRSTFKFWRNSRSSTSQITEEDEAITQFGFLEEQTDDDLVFRTQNEKRDSSSEGSEADVRPISGSSGVESTSVEESTEYKEHVNETTQSDDEGISVTTGNVTYDDEEDVEPLYQNLSNSENARRSVEVQAGRRLSSPAIEELKKMVNYGERKIEDNNQHELKGIEQLKALLATMP</sequence>
<evidence type="ECO:0000256" key="1">
    <source>
        <dbReference type="ARBA" id="ARBA00022553"/>
    </source>
</evidence>
<dbReference type="SUPFAM" id="SSF50729">
    <property type="entry name" value="PH domain-like"/>
    <property type="match status" value="1"/>
</dbReference>
<feature type="domain" description="PH" evidence="3">
    <location>
        <begin position="11"/>
        <end position="111"/>
    </location>
</feature>
<evidence type="ECO:0000313" key="5">
    <source>
        <dbReference type="Proteomes" id="UP001152320"/>
    </source>
</evidence>
<dbReference type="GO" id="GO:0005802">
    <property type="term" value="C:trans-Golgi network"/>
    <property type="evidence" value="ECO:0007669"/>
    <property type="project" value="TreeGrafter"/>
</dbReference>
<dbReference type="SMART" id="SM00233">
    <property type="entry name" value="PH"/>
    <property type="match status" value="1"/>
</dbReference>
<keyword evidence="1" id="KW-0597">Phosphoprotein</keyword>
<dbReference type="GO" id="GO:0007032">
    <property type="term" value="P:endosome organization"/>
    <property type="evidence" value="ECO:0007669"/>
    <property type="project" value="TreeGrafter"/>
</dbReference>
<gene>
    <name evidence="4" type="ORF">HOLleu_18353</name>
</gene>
<feature type="region of interest" description="Disordered" evidence="2">
    <location>
        <begin position="180"/>
        <end position="242"/>
    </location>
</feature>
<dbReference type="InterPro" id="IPR001849">
    <property type="entry name" value="PH_domain"/>
</dbReference>
<dbReference type="Proteomes" id="UP001152320">
    <property type="component" value="Chromosome 8"/>
</dbReference>
<dbReference type="PROSITE" id="PS50003">
    <property type="entry name" value="PH_DOMAIN"/>
    <property type="match status" value="1"/>
</dbReference>
<keyword evidence="5" id="KW-1185">Reference proteome</keyword>